<dbReference type="Gene3D" id="1.10.150.130">
    <property type="match status" value="1"/>
</dbReference>
<dbReference type="InterPro" id="IPR011010">
    <property type="entry name" value="DNA_brk_join_enz"/>
</dbReference>
<keyword evidence="6" id="KW-1185">Reference proteome</keyword>
<accession>A0ABP8S4D6</accession>
<dbReference type="PANTHER" id="PTHR30349">
    <property type="entry name" value="PHAGE INTEGRASE-RELATED"/>
    <property type="match status" value="1"/>
</dbReference>
<evidence type="ECO:0000256" key="3">
    <source>
        <dbReference type="ARBA" id="ARBA00023172"/>
    </source>
</evidence>
<gene>
    <name evidence="5" type="ORF">GCM10023175_66090</name>
</gene>
<comment type="similarity">
    <text evidence="1">Belongs to the 'phage' integrase family.</text>
</comment>
<dbReference type="PROSITE" id="PS51898">
    <property type="entry name" value="TYR_RECOMBINASE"/>
    <property type="match status" value="1"/>
</dbReference>
<protein>
    <submittedName>
        <fullName evidence="5">Site-specific integrase</fullName>
    </submittedName>
</protein>
<dbReference type="Proteomes" id="UP001501598">
    <property type="component" value="Unassembled WGS sequence"/>
</dbReference>
<dbReference type="Gene3D" id="1.10.443.10">
    <property type="entry name" value="Intergrase catalytic core"/>
    <property type="match status" value="1"/>
</dbReference>
<dbReference type="InterPro" id="IPR002104">
    <property type="entry name" value="Integrase_catalytic"/>
</dbReference>
<evidence type="ECO:0000256" key="2">
    <source>
        <dbReference type="ARBA" id="ARBA00023125"/>
    </source>
</evidence>
<sequence>MSADVVRGDCVDPNEKTIVREYAEAWRESLVHRPTTEAHVETNLRRHVYPTFGDRRMSSVLPSGVQARVSRLSRTLSPSTVHVIHGILAGIYKCAMRDRIVHRSPCEGTRLPRKLPREVMPLATSTVESLIGAAPARYRAAVVLAAGTGVRQGECFGVAQDRLDLDRQLLRVDQQVILLARRPPMLAPPKTSASHRTIPLPKVVCEVLRRHLEQFPVQHPEGLIFTDEEGQALRRTRFSREIWRPTVAAAGAPRGTGFHDLRHYYASLLIRHGESIKTVQRRLGHATAAETLDTYAHLWPDSDDRTREAIDSVLEASPADAESLPRDE</sequence>
<reference evidence="6" key="1">
    <citation type="journal article" date="2019" name="Int. J. Syst. Evol. Microbiol.">
        <title>The Global Catalogue of Microorganisms (GCM) 10K type strain sequencing project: providing services to taxonomists for standard genome sequencing and annotation.</title>
        <authorList>
            <consortium name="The Broad Institute Genomics Platform"/>
            <consortium name="The Broad Institute Genome Sequencing Center for Infectious Disease"/>
            <person name="Wu L."/>
            <person name="Ma J."/>
        </authorList>
    </citation>
    <scope>NUCLEOTIDE SEQUENCE [LARGE SCALE GENOMIC DNA]</scope>
    <source>
        <strain evidence="6">JCM 17906</strain>
    </source>
</reference>
<evidence type="ECO:0000256" key="1">
    <source>
        <dbReference type="ARBA" id="ARBA00008857"/>
    </source>
</evidence>
<evidence type="ECO:0000313" key="6">
    <source>
        <dbReference type="Proteomes" id="UP001501598"/>
    </source>
</evidence>
<dbReference type="SUPFAM" id="SSF56349">
    <property type="entry name" value="DNA breaking-rejoining enzymes"/>
    <property type="match status" value="1"/>
</dbReference>
<dbReference type="InterPro" id="IPR010998">
    <property type="entry name" value="Integrase_recombinase_N"/>
</dbReference>
<keyword evidence="2" id="KW-0238">DNA-binding</keyword>
<evidence type="ECO:0000259" key="4">
    <source>
        <dbReference type="PROSITE" id="PS51898"/>
    </source>
</evidence>
<dbReference type="Pfam" id="PF00589">
    <property type="entry name" value="Phage_integrase"/>
    <property type="match status" value="1"/>
</dbReference>
<organism evidence="5 6">
    <name type="scientific">Pseudonocardia xishanensis</name>
    <dbReference type="NCBI Taxonomy" id="630995"/>
    <lineage>
        <taxon>Bacteria</taxon>
        <taxon>Bacillati</taxon>
        <taxon>Actinomycetota</taxon>
        <taxon>Actinomycetes</taxon>
        <taxon>Pseudonocardiales</taxon>
        <taxon>Pseudonocardiaceae</taxon>
        <taxon>Pseudonocardia</taxon>
    </lineage>
</organism>
<dbReference type="InterPro" id="IPR013762">
    <property type="entry name" value="Integrase-like_cat_sf"/>
</dbReference>
<dbReference type="InterPro" id="IPR050090">
    <property type="entry name" value="Tyrosine_recombinase_XerCD"/>
</dbReference>
<dbReference type="PANTHER" id="PTHR30349:SF64">
    <property type="entry name" value="PROPHAGE INTEGRASE INTD-RELATED"/>
    <property type="match status" value="1"/>
</dbReference>
<keyword evidence="3" id="KW-0233">DNA recombination</keyword>
<evidence type="ECO:0000313" key="5">
    <source>
        <dbReference type="EMBL" id="GAA4558968.1"/>
    </source>
</evidence>
<feature type="domain" description="Tyr recombinase" evidence="4">
    <location>
        <begin position="110"/>
        <end position="311"/>
    </location>
</feature>
<name>A0ABP8S4D6_9PSEU</name>
<comment type="caution">
    <text evidence="5">The sequence shown here is derived from an EMBL/GenBank/DDBJ whole genome shotgun (WGS) entry which is preliminary data.</text>
</comment>
<dbReference type="EMBL" id="BAABGT010000116">
    <property type="protein sequence ID" value="GAA4558968.1"/>
    <property type="molecule type" value="Genomic_DNA"/>
</dbReference>
<dbReference type="CDD" id="cd01189">
    <property type="entry name" value="INT_ICEBs1_C_like"/>
    <property type="match status" value="1"/>
</dbReference>
<proteinExistence type="inferred from homology"/>